<evidence type="ECO:0000256" key="2">
    <source>
        <dbReference type="ARBA" id="ARBA00012035"/>
    </source>
</evidence>
<feature type="binding site" evidence="12">
    <location>
        <begin position="220"/>
        <end position="225"/>
    </location>
    <ligand>
        <name>ATP</name>
        <dbReference type="ChEBI" id="CHEBI:30616"/>
    </ligand>
</feature>
<sequence>MGEREIYVLGSINVDLMFTVDNIPQAGETLHGLDYLENLGGKGLNQVRAMHELGAKVVMLGAVGGDAMGEKVLASLRGWGISDNYIEVMSHVATGLACIIRMRAENRIILHAGANFAMTEKVLSPLLAVKPGGFFLAQLEVPYSLVLMGMKVAKTNGLTTILNLAPARLDVQDILPYVDYLIVNQRELELLTTIYPREEVDVQLAFTQLRQLGLQRLVVTLGAGGVLYVDAYQTIFVPSYRIDAVDTTGAGDAFVGAFVATLAQGSSMKDALYFANAAGAYACLHVGVEQAMGKREDIKAVMKGEKRDE</sequence>
<comment type="similarity">
    <text evidence="1">Belongs to the carbohydrate kinase pfkB family.</text>
</comment>
<feature type="binding site" evidence="12">
    <location>
        <position position="287"/>
    </location>
    <ligand>
        <name>K(+)</name>
        <dbReference type="ChEBI" id="CHEBI:29103"/>
    </ligand>
</feature>
<comment type="activity regulation">
    <text evidence="12">Activated by a monovalent cation that binds near, but not in, the active site. The most likely occupant of the site in vivo is potassium. Ion binding induces a conformational change that may alter substrate affinity.</text>
</comment>
<comment type="cofactor">
    <cofactor evidence="12">
        <name>Mg(2+)</name>
        <dbReference type="ChEBI" id="CHEBI:18420"/>
    </cofactor>
    <text evidence="12">Requires a divalent cation, most likely magnesium in vivo, as an electrophilic catalyst to aid phosphoryl group transfer. It is the chelate of the metal and the nucleotide that is the actual substrate.</text>
</comment>
<dbReference type="Gene3D" id="3.40.1190.20">
    <property type="match status" value="1"/>
</dbReference>
<keyword evidence="11 12" id="KW-0119">Carbohydrate metabolism</keyword>
<keyword evidence="9 12" id="KW-0460">Magnesium</keyword>
<evidence type="ECO:0000256" key="4">
    <source>
        <dbReference type="ARBA" id="ARBA00022679"/>
    </source>
</evidence>
<feature type="binding site" evidence="12">
    <location>
        <position position="140"/>
    </location>
    <ligand>
        <name>substrate</name>
    </ligand>
</feature>
<dbReference type="PRINTS" id="PR00990">
    <property type="entry name" value="RIBOKINASE"/>
</dbReference>
<dbReference type="GO" id="GO:0004747">
    <property type="term" value="F:ribokinase activity"/>
    <property type="evidence" value="ECO:0007669"/>
    <property type="project" value="UniProtKB-UniRule"/>
</dbReference>
<dbReference type="GO" id="GO:0005524">
    <property type="term" value="F:ATP binding"/>
    <property type="evidence" value="ECO:0007669"/>
    <property type="project" value="UniProtKB-UniRule"/>
</dbReference>
<feature type="binding site" evidence="12">
    <location>
        <position position="252"/>
    </location>
    <ligand>
        <name>substrate</name>
    </ligand>
</feature>
<comment type="subcellular location">
    <subcellularLocation>
        <location evidence="12">Cytoplasm</location>
    </subcellularLocation>
</comment>
<keyword evidence="10 12" id="KW-0630">Potassium</keyword>
<keyword evidence="8 12" id="KW-0067">ATP-binding</keyword>
<dbReference type="PANTHER" id="PTHR10584">
    <property type="entry name" value="SUGAR KINASE"/>
    <property type="match status" value="1"/>
</dbReference>
<evidence type="ECO:0000256" key="1">
    <source>
        <dbReference type="ARBA" id="ARBA00005380"/>
    </source>
</evidence>
<comment type="pathway">
    <text evidence="12">Carbohydrate metabolism; D-ribose degradation; D-ribose 5-phosphate from beta-D-ribopyranose: step 2/2.</text>
</comment>
<feature type="active site" description="Proton acceptor" evidence="12">
    <location>
        <position position="252"/>
    </location>
</feature>
<feature type="binding site" evidence="12">
    <location>
        <position position="282"/>
    </location>
    <ligand>
        <name>K(+)</name>
        <dbReference type="ChEBI" id="CHEBI:29103"/>
    </ligand>
</feature>
<dbReference type="EC" id="2.7.1.15" evidence="2 12"/>
<feature type="binding site" evidence="12">
    <location>
        <begin position="251"/>
        <end position="252"/>
    </location>
    <ligand>
        <name>ATP</name>
        <dbReference type="ChEBI" id="CHEBI:30616"/>
    </ligand>
</feature>
<evidence type="ECO:0000256" key="7">
    <source>
        <dbReference type="ARBA" id="ARBA00022777"/>
    </source>
</evidence>
<dbReference type="SUPFAM" id="SSF53613">
    <property type="entry name" value="Ribokinase-like"/>
    <property type="match status" value="1"/>
</dbReference>
<feature type="binding site" evidence="12">
    <location>
        <position position="248"/>
    </location>
    <ligand>
        <name>K(+)</name>
        <dbReference type="ChEBI" id="CHEBI:29103"/>
    </ligand>
</feature>
<keyword evidence="7 12" id="KW-0418">Kinase</keyword>
<evidence type="ECO:0000256" key="11">
    <source>
        <dbReference type="ARBA" id="ARBA00023277"/>
    </source>
</evidence>
<keyword evidence="12" id="KW-0963">Cytoplasm</keyword>
<protein>
    <recommendedName>
        <fullName evidence="3 12">Ribokinase</fullName>
        <shortName evidence="12">RK</shortName>
        <ecNumber evidence="2 12">2.7.1.15</ecNumber>
    </recommendedName>
</protein>
<dbReference type="GO" id="GO:0005829">
    <property type="term" value="C:cytosol"/>
    <property type="evidence" value="ECO:0007669"/>
    <property type="project" value="TreeGrafter"/>
</dbReference>
<evidence type="ECO:0000256" key="6">
    <source>
        <dbReference type="ARBA" id="ARBA00022741"/>
    </source>
</evidence>
<feature type="binding site" evidence="12">
    <location>
        <position position="184"/>
    </location>
    <ligand>
        <name>ATP</name>
        <dbReference type="ChEBI" id="CHEBI:30616"/>
    </ligand>
</feature>
<evidence type="ECO:0000256" key="9">
    <source>
        <dbReference type="ARBA" id="ARBA00022842"/>
    </source>
</evidence>
<evidence type="ECO:0000256" key="5">
    <source>
        <dbReference type="ARBA" id="ARBA00022723"/>
    </source>
</evidence>
<keyword evidence="6 12" id="KW-0547">Nucleotide-binding</keyword>
<reference evidence="14" key="1">
    <citation type="submission" date="2020-03" db="EMBL/GenBank/DDBJ databases">
        <title>Spirochaetal bacteria isolated from arthropods constitute a novel genus Entomospira genus novum within the order Spirochaetales.</title>
        <authorList>
            <person name="Grana-Miraglia L."/>
            <person name="Sikutova S."/>
            <person name="Fingerle V."/>
            <person name="Sing A."/>
            <person name="Castillo-Ramirez S."/>
            <person name="Margos G."/>
            <person name="Rudolf I."/>
        </authorList>
    </citation>
    <scope>NUCLEOTIDE SEQUENCE</scope>
    <source>
        <strain evidence="14">BR149</strain>
    </source>
</reference>
<proteinExistence type="inferred from homology"/>
<dbReference type="InterPro" id="IPR011611">
    <property type="entry name" value="PfkB_dom"/>
</dbReference>
<feature type="binding site" evidence="12">
    <location>
        <begin position="13"/>
        <end position="15"/>
    </location>
    <ligand>
        <name>substrate</name>
    </ligand>
</feature>
<dbReference type="InterPro" id="IPR002139">
    <property type="entry name" value="Ribo/fructo_kinase"/>
</dbReference>
<dbReference type="PROSITE" id="PS00584">
    <property type="entry name" value="PFKB_KINASES_2"/>
    <property type="match status" value="1"/>
</dbReference>
<dbReference type="Proteomes" id="UP000778951">
    <property type="component" value="Unassembled WGS sequence"/>
</dbReference>
<comment type="caution">
    <text evidence="14">The sequence shown here is derived from an EMBL/GenBank/DDBJ whole genome shotgun (WGS) entry which is preliminary data.</text>
</comment>
<keyword evidence="15" id="KW-1185">Reference proteome</keyword>
<evidence type="ECO:0000256" key="10">
    <source>
        <dbReference type="ARBA" id="ARBA00022958"/>
    </source>
</evidence>
<feature type="domain" description="Carbohydrate kinase PfkB" evidence="13">
    <location>
        <begin position="5"/>
        <end position="289"/>
    </location>
</feature>
<feature type="binding site" evidence="12">
    <location>
        <position position="276"/>
    </location>
    <ligand>
        <name>ATP</name>
        <dbReference type="ChEBI" id="CHEBI:30616"/>
    </ligand>
</feature>
<dbReference type="GO" id="GO:0019303">
    <property type="term" value="P:D-ribose catabolic process"/>
    <property type="evidence" value="ECO:0007669"/>
    <property type="project" value="UniProtKB-UniRule"/>
</dbReference>
<dbReference type="InterPro" id="IPR029056">
    <property type="entry name" value="Ribokinase-like"/>
</dbReference>
<feature type="binding site" evidence="12">
    <location>
        <position position="285"/>
    </location>
    <ligand>
        <name>K(+)</name>
        <dbReference type="ChEBI" id="CHEBI:29103"/>
    </ligand>
</feature>
<evidence type="ECO:0000256" key="12">
    <source>
        <dbReference type="HAMAP-Rule" id="MF_01987"/>
    </source>
</evidence>
<dbReference type="GO" id="GO:0046872">
    <property type="term" value="F:metal ion binding"/>
    <property type="evidence" value="ECO:0007669"/>
    <property type="project" value="UniProtKB-KW"/>
</dbReference>
<feature type="binding site" evidence="12">
    <location>
        <position position="246"/>
    </location>
    <ligand>
        <name>K(+)</name>
        <dbReference type="ChEBI" id="CHEBI:29103"/>
    </ligand>
</feature>
<dbReference type="EMBL" id="JAATLM010000001">
    <property type="protein sequence ID" value="NIZ69860.1"/>
    <property type="molecule type" value="Genomic_DNA"/>
</dbReference>
<gene>
    <name evidence="12" type="primary">rbsK</name>
    <name evidence="14" type="ORF">HCT48_06520</name>
</gene>
<dbReference type="PANTHER" id="PTHR10584:SF166">
    <property type="entry name" value="RIBOKINASE"/>
    <property type="match status" value="1"/>
</dbReference>
<evidence type="ECO:0000256" key="8">
    <source>
        <dbReference type="ARBA" id="ARBA00022840"/>
    </source>
</evidence>
<comment type="catalytic activity">
    <reaction evidence="12">
        <text>D-ribose + ATP = D-ribose 5-phosphate + ADP + H(+)</text>
        <dbReference type="Rhea" id="RHEA:13697"/>
        <dbReference type="ChEBI" id="CHEBI:15378"/>
        <dbReference type="ChEBI" id="CHEBI:30616"/>
        <dbReference type="ChEBI" id="CHEBI:47013"/>
        <dbReference type="ChEBI" id="CHEBI:78346"/>
        <dbReference type="ChEBI" id="CHEBI:456216"/>
        <dbReference type="EC" id="2.7.1.15"/>
    </reaction>
</comment>
<name>A0A968KV72_9SPIO</name>
<evidence type="ECO:0000259" key="13">
    <source>
        <dbReference type="Pfam" id="PF00294"/>
    </source>
</evidence>
<evidence type="ECO:0000313" key="15">
    <source>
        <dbReference type="Proteomes" id="UP000778951"/>
    </source>
</evidence>
<dbReference type="HAMAP" id="MF_01987">
    <property type="entry name" value="Ribokinase"/>
    <property type="match status" value="1"/>
</dbReference>
<dbReference type="AlphaFoldDB" id="A0A968KV72"/>
<evidence type="ECO:0000256" key="3">
    <source>
        <dbReference type="ARBA" id="ARBA00016943"/>
    </source>
</evidence>
<feature type="binding site" evidence="12">
    <location>
        <begin position="41"/>
        <end position="45"/>
    </location>
    <ligand>
        <name>substrate</name>
    </ligand>
</feature>
<dbReference type="CDD" id="cd01174">
    <property type="entry name" value="ribokinase"/>
    <property type="match status" value="1"/>
</dbReference>
<accession>A0A968KV72</accession>
<comment type="caution">
    <text evidence="12">Lacks conserved residue(s) required for the propagation of feature annotation.</text>
</comment>
<organism evidence="14 15">
    <name type="scientific">Entomospira culicis</name>
    <dbReference type="NCBI Taxonomy" id="2719989"/>
    <lineage>
        <taxon>Bacteria</taxon>
        <taxon>Pseudomonadati</taxon>
        <taxon>Spirochaetota</taxon>
        <taxon>Spirochaetia</taxon>
        <taxon>Spirochaetales</taxon>
        <taxon>Spirochaetaceae</taxon>
        <taxon>Entomospira</taxon>
    </lineage>
</organism>
<keyword evidence="5 12" id="KW-0479">Metal-binding</keyword>
<comment type="similarity">
    <text evidence="12">Belongs to the carbohydrate kinase PfkB family. Ribokinase subfamily.</text>
</comment>
<evidence type="ECO:0000313" key="14">
    <source>
        <dbReference type="EMBL" id="NIZ69860.1"/>
    </source>
</evidence>
<dbReference type="RefSeq" id="WP_167695934.1">
    <property type="nucleotide sequence ID" value="NZ_CP118181.1"/>
</dbReference>
<dbReference type="InterPro" id="IPR011877">
    <property type="entry name" value="Ribokinase"/>
</dbReference>
<dbReference type="Pfam" id="PF00294">
    <property type="entry name" value="PfkB"/>
    <property type="match status" value="1"/>
</dbReference>
<dbReference type="InterPro" id="IPR002173">
    <property type="entry name" value="Carboh/pur_kinase_PfkB_CS"/>
</dbReference>
<comment type="function">
    <text evidence="12">Catalyzes the phosphorylation of ribose at O-5 in a reaction requiring ATP and magnesium. The resulting D-ribose-5-phosphate can then be used either for sythesis of nucleotides, histidine, and tryptophan, or as a component of the pentose phosphate pathway.</text>
</comment>
<keyword evidence="4 12" id="KW-0808">Transferase</keyword>
<comment type="subunit">
    <text evidence="12">Homodimer.</text>
</comment>